<reference evidence="2" key="1">
    <citation type="journal article" date="2015" name="PeerJ">
        <title>First genomic representation of candidate bacterial phylum KSB3 points to enhanced environmental sensing as a trigger of wastewater bulking.</title>
        <authorList>
            <person name="Sekiguchi Y."/>
            <person name="Ohashi A."/>
            <person name="Parks D.H."/>
            <person name="Yamauchi T."/>
            <person name="Tyson G.W."/>
            <person name="Hugenholtz P."/>
        </authorList>
    </citation>
    <scope>NUCLEOTIDE SEQUENCE [LARGE SCALE GENOMIC DNA]</scope>
</reference>
<organism evidence="2">
    <name type="scientific">Candidatus Moduliflexus flocculans</name>
    <dbReference type="NCBI Taxonomy" id="1499966"/>
    <lineage>
        <taxon>Bacteria</taxon>
        <taxon>Candidatus Moduliflexota</taxon>
        <taxon>Candidatus Moduliflexia</taxon>
        <taxon>Candidatus Moduliflexales</taxon>
        <taxon>Candidatus Moduliflexaceae</taxon>
    </lineage>
</organism>
<dbReference type="Gene3D" id="3.40.50.1820">
    <property type="entry name" value="alpha/beta hydrolase"/>
    <property type="match status" value="1"/>
</dbReference>
<feature type="domain" description="BD-FAE-like" evidence="1">
    <location>
        <begin position="40"/>
        <end position="157"/>
    </location>
</feature>
<accession>A0A0S6VSW0</accession>
<gene>
    <name evidence="2" type="ORF">U14_00213</name>
</gene>
<evidence type="ECO:0000313" key="3">
    <source>
        <dbReference type="Proteomes" id="UP000030700"/>
    </source>
</evidence>
<dbReference type="EMBL" id="DF820455">
    <property type="protein sequence ID" value="GAK48996.1"/>
    <property type="molecule type" value="Genomic_DNA"/>
</dbReference>
<evidence type="ECO:0000259" key="1">
    <source>
        <dbReference type="Pfam" id="PF20434"/>
    </source>
</evidence>
<sequence length="267" mass="30708">MPDVHEIFQKRIILPSYAERTCRVAHIQYETMQGVSRSFDLYEPQEPPKNGHPVVILIHGEAPLENLKDSGQCQSIGEWLASEGSAVIAFNHATLLQGKAIEDVLSDIRELVRHVVEHHARYHLDNERMGMWAFSGGTQFALYLALKEFRRQIKNLVLYYGCMTISDLFEMFAAFLPIDRHLGDNYDNIETLFSQSGEYPSMFIARAGLDRPEINRSIDQSLTALLRQNVRFALYNHEQGQHAFDILDDMPRSREILYATLSHLQQM</sequence>
<evidence type="ECO:0000313" key="2">
    <source>
        <dbReference type="EMBL" id="GAK48996.1"/>
    </source>
</evidence>
<dbReference type="SUPFAM" id="SSF53474">
    <property type="entry name" value="alpha/beta-Hydrolases"/>
    <property type="match status" value="1"/>
</dbReference>
<dbReference type="HOGENOM" id="CLU_1040754_0_0_0"/>
<proteinExistence type="predicted"/>
<dbReference type="STRING" id="1499966.U14_00213"/>
<name>A0A0S6VSW0_9BACT</name>
<dbReference type="AlphaFoldDB" id="A0A0S6VSW0"/>
<protein>
    <recommendedName>
        <fullName evidence="1">BD-FAE-like domain-containing protein</fullName>
    </recommendedName>
</protein>
<dbReference type="Pfam" id="PF20434">
    <property type="entry name" value="BD-FAE"/>
    <property type="match status" value="1"/>
</dbReference>
<dbReference type="InterPro" id="IPR029058">
    <property type="entry name" value="AB_hydrolase_fold"/>
</dbReference>
<dbReference type="Proteomes" id="UP000030700">
    <property type="component" value="Unassembled WGS sequence"/>
</dbReference>
<dbReference type="InterPro" id="IPR049492">
    <property type="entry name" value="BD-FAE-like_dom"/>
</dbReference>
<keyword evidence="3" id="KW-1185">Reference proteome</keyword>